<dbReference type="GO" id="GO:0061503">
    <property type="term" value="F:tRNA threonylcarbamoyladenosine dehydratase"/>
    <property type="evidence" value="ECO:0007669"/>
    <property type="project" value="TreeGrafter"/>
</dbReference>
<protein>
    <submittedName>
        <fullName evidence="2">ThiF family adenylyltransferase</fullName>
    </submittedName>
</protein>
<gene>
    <name evidence="2" type="ORF">E6H05_07660</name>
</gene>
<proteinExistence type="predicted"/>
<evidence type="ECO:0000313" key="3">
    <source>
        <dbReference type="Proteomes" id="UP000318834"/>
    </source>
</evidence>
<sequence>MASLAGAGAAGQFSYGSFTQRNIGFVTEAEQRRIRDARVFVCGVGGMGGAALLSLVRAGVGHLAFADIDRFEVSNLNRQVFAFLHTVGVNKVEAVHRQLLDINPEVEIENWGVDWVDQVDALLQRYPIAINGMDDIRCGILLYRTARERGATVIDAYTSPLPSVTVVRPHSPRPEERLHYPSVGKNWRDISKEDALVCLLREIEYVMTHSSSSEHIDLGIAAEVVAGTRSRMSFAPMVITTGNLMCFEAINLILGWRSGTDHRGYFFNPWTARVERPRSPPVAWATRLVVRRFLKRMIDGR</sequence>
<dbReference type="AlphaFoldDB" id="A0A537ITN6"/>
<dbReference type="GO" id="GO:0008641">
    <property type="term" value="F:ubiquitin-like modifier activating enzyme activity"/>
    <property type="evidence" value="ECO:0007669"/>
    <property type="project" value="InterPro"/>
</dbReference>
<dbReference type="EMBL" id="VBAP01000053">
    <property type="protein sequence ID" value="TMI74691.1"/>
    <property type="molecule type" value="Genomic_DNA"/>
</dbReference>
<dbReference type="GO" id="GO:0061504">
    <property type="term" value="P:cyclic threonylcarbamoyladenosine biosynthetic process"/>
    <property type="evidence" value="ECO:0007669"/>
    <property type="project" value="TreeGrafter"/>
</dbReference>
<feature type="domain" description="THIF-type NAD/FAD binding fold" evidence="1">
    <location>
        <begin position="20"/>
        <end position="278"/>
    </location>
</feature>
<evidence type="ECO:0000259" key="1">
    <source>
        <dbReference type="Pfam" id="PF00899"/>
    </source>
</evidence>
<dbReference type="GO" id="GO:0016779">
    <property type="term" value="F:nucleotidyltransferase activity"/>
    <property type="evidence" value="ECO:0007669"/>
    <property type="project" value="UniProtKB-KW"/>
</dbReference>
<dbReference type="PANTHER" id="PTHR43267">
    <property type="entry name" value="TRNA THREONYLCARBAMOYLADENOSINE DEHYDRATASE"/>
    <property type="match status" value="1"/>
</dbReference>
<evidence type="ECO:0000313" key="2">
    <source>
        <dbReference type="EMBL" id="TMI74691.1"/>
    </source>
</evidence>
<reference evidence="2 3" key="1">
    <citation type="journal article" date="2019" name="Nat. Microbiol.">
        <title>Mediterranean grassland soil C-N compound turnover is dependent on rainfall and depth, and is mediated by genomically divergent microorganisms.</title>
        <authorList>
            <person name="Diamond S."/>
            <person name="Andeer P.F."/>
            <person name="Li Z."/>
            <person name="Crits-Christoph A."/>
            <person name="Burstein D."/>
            <person name="Anantharaman K."/>
            <person name="Lane K.R."/>
            <person name="Thomas B.C."/>
            <person name="Pan C."/>
            <person name="Northen T.R."/>
            <person name="Banfield J.F."/>
        </authorList>
    </citation>
    <scope>NUCLEOTIDE SEQUENCE [LARGE SCALE GENOMIC DNA]</scope>
    <source>
        <strain evidence="2">NP_8</strain>
    </source>
</reference>
<organism evidence="2 3">
    <name type="scientific">Candidatus Segetimicrobium genomatis</name>
    <dbReference type="NCBI Taxonomy" id="2569760"/>
    <lineage>
        <taxon>Bacteria</taxon>
        <taxon>Bacillati</taxon>
        <taxon>Candidatus Sysuimicrobiota</taxon>
        <taxon>Candidatus Sysuimicrobiia</taxon>
        <taxon>Candidatus Sysuimicrobiales</taxon>
        <taxon>Candidatus Segetimicrobiaceae</taxon>
        <taxon>Candidatus Segetimicrobium</taxon>
    </lineage>
</organism>
<dbReference type="Proteomes" id="UP000318834">
    <property type="component" value="Unassembled WGS sequence"/>
</dbReference>
<dbReference type="Gene3D" id="3.40.50.720">
    <property type="entry name" value="NAD(P)-binding Rossmann-like Domain"/>
    <property type="match status" value="1"/>
</dbReference>
<dbReference type="Pfam" id="PF00899">
    <property type="entry name" value="ThiF"/>
    <property type="match status" value="1"/>
</dbReference>
<accession>A0A537ITN6</accession>
<dbReference type="InterPro" id="IPR000594">
    <property type="entry name" value="ThiF_NAD_FAD-bd"/>
</dbReference>
<dbReference type="InterPro" id="IPR035985">
    <property type="entry name" value="Ubiquitin-activating_enz"/>
</dbReference>
<keyword evidence="2" id="KW-0808">Transferase</keyword>
<dbReference type="PANTHER" id="PTHR43267:SF1">
    <property type="entry name" value="TRNA THREONYLCARBAMOYLADENOSINE DEHYDRATASE"/>
    <property type="match status" value="1"/>
</dbReference>
<keyword evidence="2" id="KW-0548">Nucleotidyltransferase</keyword>
<comment type="caution">
    <text evidence="2">The sequence shown here is derived from an EMBL/GenBank/DDBJ whole genome shotgun (WGS) entry which is preliminary data.</text>
</comment>
<dbReference type="SUPFAM" id="SSF69572">
    <property type="entry name" value="Activating enzymes of the ubiquitin-like proteins"/>
    <property type="match status" value="1"/>
</dbReference>
<dbReference type="InterPro" id="IPR045886">
    <property type="entry name" value="ThiF/MoeB/HesA"/>
</dbReference>
<name>A0A537ITN6_9BACT</name>